<proteinExistence type="inferred from homology"/>
<dbReference type="AlphaFoldDB" id="A0A438E2Q4"/>
<reference evidence="3 4" key="1">
    <citation type="journal article" date="2018" name="PLoS Genet.">
        <title>Population sequencing reveals clonal diversity and ancestral inbreeding in the grapevine cultivar Chardonnay.</title>
        <authorList>
            <person name="Roach M.J."/>
            <person name="Johnson D.L."/>
            <person name="Bohlmann J."/>
            <person name="van Vuuren H.J."/>
            <person name="Jones S.J."/>
            <person name="Pretorius I.S."/>
            <person name="Schmidt S.A."/>
            <person name="Borneman A.R."/>
        </authorList>
    </citation>
    <scope>NUCLEOTIDE SEQUENCE [LARGE SCALE GENOMIC DNA]</scope>
    <source>
        <strain evidence="4">cv. Chardonnay</strain>
        <tissue evidence="3">Leaf</tissue>
    </source>
</reference>
<dbReference type="Proteomes" id="UP000288805">
    <property type="component" value="Unassembled WGS sequence"/>
</dbReference>
<organism evidence="3 4">
    <name type="scientific">Vitis vinifera</name>
    <name type="common">Grape</name>
    <dbReference type="NCBI Taxonomy" id="29760"/>
    <lineage>
        <taxon>Eukaryota</taxon>
        <taxon>Viridiplantae</taxon>
        <taxon>Streptophyta</taxon>
        <taxon>Embryophyta</taxon>
        <taxon>Tracheophyta</taxon>
        <taxon>Spermatophyta</taxon>
        <taxon>Magnoliopsida</taxon>
        <taxon>eudicotyledons</taxon>
        <taxon>Gunneridae</taxon>
        <taxon>Pentapetalae</taxon>
        <taxon>rosids</taxon>
        <taxon>Vitales</taxon>
        <taxon>Vitaceae</taxon>
        <taxon>Viteae</taxon>
        <taxon>Vitis</taxon>
    </lineage>
</organism>
<accession>A0A438E2Q4</accession>
<feature type="transmembrane region" description="Helical" evidence="2">
    <location>
        <begin position="177"/>
        <end position="200"/>
    </location>
</feature>
<evidence type="ECO:0000313" key="4">
    <source>
        <dbReference type="Proteomes" id="UP000288805"/>
    </source>
</evidence>
<evidence type="ECO:0000256" key="2">
    <source>
        <dbReference type="SAM" id="Phobius"/>
    </source>
</evidence>
<keyword evidence="2" id="KW-0472">Membrane</keyword>
<gene>
    <name evidence="3" type="primary">DTX34_5</name>
    <name evidence="3" type="ORF">CK203_092868</name>
</gene>
<comment type="caution">
    <text evidence="3">The sequence shown here is derived from an EMBL/GenBank/DDBJ whole genome shotgun (WGS) entry which is preliminary data.</text>
</comment>
<feature type="transmembrane region" description="Helical" evidence="2">
    <location>
        <begin position="239"/>
        <end position="258"/>
    </location>
</feature>
<protein>
    <submittedName>
        <fullName evidence="3">Protein detoxification 34</fullName>
    </submittedName>
</protein>
<feature type="transmembrane region" description="Helical" evidence="2">
    <location>
        <begin position="54"/>
        <end position="81"/>
    </location>
</feature>
<evidence type="ECO:0000256" key="1">
    <source>
        <dbReference type="ARBA" id="ARBA00010199"/>
    </source>
</evidence>
<dbReference type="GO" id="GO:0015297">
    <property type="term" value="F:antiporter activity"/>
    <property type="evidence" value="ECO:0007669"/>
    <property type="project" value="InterPro"/>
</dbReference>
<dbReference type="InterPro" id="IPR002528">
    <property type="entry name" value="MATE_fam"/>
</dbReference>
<dbReference type="Pfam" id="PF01554">
    <property type="entry name" value="MatE"/>
    <property type="match status" value="1"/>
</dbReference>
<keyword evidence="2" id="KW-1133">Transmembrane helix</keyword>
<sequence length="286" mass="32028">MLAVFIFVFGWGTTGAAIAYDISSWVTAVAQVVYAISWCKEGWTGLTWSAFREIWAFVRLSLASAVMLCLEIWYFMIIILLTGHPSKCSYRSWVPFYLHDFWWVGGRDVHGDECCCEHSVSNELGYGHPRAAKYSVFVAVSQSLLIGIFCMVVVLLARDYIAIIFTTNKEMQEAVSHLAYLLGVTMLLNSLQPVFSGVAVGGGWQAMVAYINLGCYYIIGIPLGYLLGYKAKLGVQGLWGGMICGTALQTLVLLFIVYRTNWNREVEQTTERMQKWGGQRIEADDV</sequence>
<dbReference type="PANTHER" id="PTHR11206">
    <property type="entry name" value="MULTIDRUG RESISTANCE PROTEIN"/>
    <property type="match status" value="1"/>
</dbReference>
<feature type="transmembrane region" description="Helical" evidence="2">
    <location>
        <begin position="134"/>
        <end position="157"/>
    </location>
</feature>
<dbReference type="GO" id="GO:0042910">
    <property type="term" value="F:xenobiotic transmembrane transporter activity"/>
    <property type="evidence" value="ECO:0007669"/>
    <property type="project" value="InterPro"/>
</dbReference>
<dbReference type="EMBL" id="QGNW01001420">
    <property type="protein sequence ID" value="RVW42001.1"/>
    <property type="molecule type" value="Genomic_DNA"/>
</dbReference>
<name>A0A438E2Q4_VITVI</name>
<keyword evidence="2" id="KW-0812">Transmembrane</keyword>
<evidence type="ECO:0000313" key="3">
    <source>
        <dbReference type="EMBL" id="RVW42001.1"/>
    </source>
</evidence>
<feature type="transmembrane region" description="Helical" evidence="2">
    <location>
        <begin position="207"/>
        <end position="227"/>
    </location>
</feature>
<dbReference type="GO" id="GO:0016020">
    <property type="term" value="C:membrane"/>
    <property type="evidence" value="ECO:0007669"/>
    <property type="project" value="InterPro"/>
</dbReference>
<comment type="similarity">
    <text evidence="1">Belongs to the multi antimicrobial extrusion (MATE) (TC 2.A.66.1) family.</text>
</comment>